<proteinExistence type="predicted"/>
<protein>
    <submittedName>
        <fullName evidence="2">YbbR family protein</fullName>
    </submittedName>
</protein>
<organism evidence="2 3">
    <name type="scientific">Limosilactobacillus gastricus DSM 16045</name>
    <dbReference type="NCBI Taxonomy" id="1423749"/>
    <lineage>
        <taxon>Bacteria</taxon>
        <taxon>Bacillati</taxon>
        <taxon>Bacillota</taxon>
        <taxon>Bacilli</taxon>
        <taxon>Lactobacillales</taxon>
        <taxon>Lactobacillaceae</taxon>
        <taxon>Limosilactobacillus</taxon>
    </lineage>
</organism>
<accession>A0A0R1VE86</accession>
<dbReference type="AlphaFoldDB" id="A0A0R1VE86"/>
<evidence type="ECO:0000313" key="2">
    <source>
        <dbReference type="EMBL" id="KRM02004.1"/>
    </source>
</evidence>
<dbReference type="Pfam" id="PF07949">
    <property type="entry name" value="YbbR"/>
    <property type="match status" value="2"/>
</dbReference>
<dbReference type="InterPro" id="IPR053154">
    <property type="entry name" value="c-di-AMP_regulator"/>
</dbReference>
<comment type="caution">
    <text evidence="2">The sequence shown here is derived from an EMBL/GenBank/DDBJ whole genome shotgun (WGS) entry which is preliminary data.</text>
</comment>
<name>A0A0R1VE86_9LACO</name>
<dbReference type="Gene3D" id="2.170.120.40">
    <property type="entry name" value="YbbR-like domain"/>
    <property type="match status" value="1"/>
</dbReference>
<dbReference type="PANTHER" id="PTHR37804:SF1">
    <property type="entry name" value="CDAA REGULATORY PROTEIN CDAR"/>
    <property type="match status" value="1"/>
</dbReference>
<dbReference type="RefSeq" id="WP_056937424.1">
    <property type="nucleotide sequence ID" value="NZ_AZFN01000013.1"/>
</dbReference>
<feature type="compositionally biased region" description="Low complexity" evidence="1">
    <location>
        <begin position="239"/>
        <end position="283"/>
    </location>
</feature>
<dbReference type="Gene3D" id="2.170.120.30">
    <property type="match status" value="1"/>
</dbReference>
<keyword evidence="3" id="KW-1185">Reference proteome</keyword>
<dbReference type="Proteomes" id="UP000051739">
    <property type="component" value="Unassembled WGS sequence"/>
</dbReference>
<evidence type="ECO:0000313" key="3">
    <source>
        <dbReference type="Proteomes" id="UP000051739"/>
    </source>
</evidence>
<sequence>MKNNQKSLWTRPIFLRIVSLILAIVLFLYVNGGSDGFLRQTTRGNNDNSTSILNSSKSTTVKIPLTVNANTDKYVVTGYPQFVKVKLTGPSALVTTSVNTQNFKAYINLSDLTAGEHTVKVKTSGLNSNVKATVNPAKITVNIEPRSTITASVKVQLSNTSLDGDYKLGNAKPALDTVQVTGARSEVQQVSQVIAYVKVPKNTTATLHQQVTLQAVDKNGKALNVVVTPGTISVTVPVSADDQSSSSQASDSDNTSSSSSAVSASESSSSTSSSSASSSSSDK</sequence>
<dbReference type="EMBL" id="AZFN01000013">
    <property type="protein sequence ID" value="KRM02004.1"/>
    <property type="molecule type" value="Genomic_DNA"/>
</dbReference>
<reference evidence="2 3" key="1">
    <citation type="journal article" date="2015" name="Genome Announc.">
        <title>Expanding the biotechnology potential of lactobacilli through comparative genomics of 213 strains and associated genera.</title>
        <authorList>
            <person name="Sun Z."/>
            <person name="Harris H.M."/>
            <person name="McCann A."/>
            <person name="Guo C."/>
            <person name="Argimon S."/>
            <person name="Zhang W."/>
            <person name="Yang X."/>
            <person name="Jeffery I.B."/>
            <person name="Cooney J.C."/>
            <person name="Kagawa T.F."/>
            <person name="Liu W."/>
            <person name="Song Y."/>
            <person name="Salvetti E."/>
            <person name="Wrobel A."/>
            <person name="Rasinkangas P."/>
            <person name="Parkhill J."/>
            <person name="Rea M.C."/>
            <person name="O'Sullivan O."/>
            <person name="Ritari J."/>
            <person name="Douillard F.P."/>
            <person name="Paul Ross R."/>
            <person name="Yang R."/>
            <person name="Briner A.E."/>
            <person name="Felis G.E."/>
            <person name="de Vos W.M."/>
            <person name="Barrangou R."/>
            <person name="Klaenhammer T.R."/>
            <person name="Caufield P.W."/>
            <person name="Cui Y."/>
            <person name="Zhang H."/>
            <person name="O'Toole P.W."/>
        </authorList>
    </citation>
    <scope>NUCLEOTIDE SEQUENCE [LARGE SCALE GENOMIC DNA]</scope>
    <source>
        <strain evidence="2 3">DSM 16045</strain>
    </source>
</reference>
<evidence type="ECO:0000256" key="1">
    <source>
        <dbReference type="SAM" id="MobiDB-lite"/>
    </source>
</evidence>
<dbReference type="PANTHER" id="PTHR37804">
    <property type="entry name" value="CDAA REGULATORY PROTEIN CDAR"/>
    <property type="match status" value="1"/>
</dbReference>
<feature type="region of interest" description="Disordered" evidence="1">
    <location>
        <begin position="237"/>
        <end position="283"/>
    </location>
</feature>
<gene>
    <name evidence="2" type="ORF">FC60_GL000363</name>
</gene>
<dbReference type="InterPro" id="IPR012505">
    <property type="entry name" value="YbbR"/>
</dbReference>
<dbReference type="PATRIC" id="fig|1423749.3.peg.364"/>